<proteinExistence type="predicted"/>
<keyword evidence="2" id="KW-1185">Reference proteome</keyword>
<protein>
    <submittedName>
        <fullName evidence="1">Uncharacterized protein</fullName>
    </submittedName>
</protein>
<dbReference type="Proteomes" id="UP001497680">
    <property type="component" value="Unassembled WGS sequence"/>
</dbReference>
<name>A0ACC0DK42_9PEZI</name>
<accession>A0ACC0DK42</accession>
<comment type="caution">
    <text evidence="1">The sequence shown here is derived from an EMBL/GenBank/DDBJ whole genome shotgun (WGS) entry which is preliminary data.</text>
</comment>
<reference evidence="1 2" key="1">
    <citation type="journal article" date="2022" name="New Phytol.">
        <title>Ecological generalism drives hyperdiversity of secondary metabolite gene clusters in xylarialean endophytes.</title>
        <authorList>
            <person name="Franco M.E.E."/>
            <person name="Wisecaver J.H."/>
            <person name="Arnold A.E."/>
            <person name="Ju Y.M."/>
            <person name="Slot J.C."/>
            <person name="Ahrendt S."/>
            <person name="Moore L.P."/>
            <person name="Eastman K.E."/>
            <person name="Scott K."/>
            <person name="Konkel Z."/>
            <person name="Mondo S.J."/>
            <person name="Kuo A."/>
            <person name="Hayes R.D."/>
            <person name="Haridas S."/>
            <person name="Andreopoulos B."/>
            <person name="Riley R."/>
            <person name="LaButti K."/>
            <person name="Pangilinan J."/>
            <person name="Lipzen A."/>
            <person name="Amirebrahimi M."/>
            <person name="Yan J."/>
            <person name="Adam C."/>
            <person name="Keymanesh K."/>
            <person name="Ng V."/>
            <person name="Louie K."/>
            <person name="Northen T."/>
            <person name="Drula E."/>
            <person name="Henrissat B."/>
            <person name="Hsieh H.M."/>
            <person name="Youens-Clark K."/>
            <person name="Lutzoni F."/>
            <person name="Miadlikowska J."/>
            <person name="Eastwood D.C."/>
            <person name="Hamelin R.C."/>
            <person name="Grigoriev I.V."/>
            <person name="U'Ren J.M."/>
        </authorList>
    </citation>
    <scope>NUCLEOTIDE SEQUENCE [LARGE SCALE GENOMIC DNA]</scope>
    <source>
        <strain evidence="1 2">ER1909</strain>
    </source>
</reference>
<gene>
    <name evidence="1" type="ORF">F4821DRAFT_223237</name>
</gene>
<organism evidence="1 2">
    <name type="scientific">Hypoxylon rubiginosum</name>
    <dbReference type="NCBI Taxonomy" id="110542"/>
    <lineage>
        <taxon>Eukaryota</taxon>
        <taxon>Fungi</taxon>
        <taxon>Dikarya</taxon>
        <taxon>Ascomycota</taxon>
        <taxon>Pezizomycotina</taxon>
        <taxon>Sordariomycetes</taxon>
        <taxon>Xylariomycetidae</taxon>
        <taxon>Xylariales</taxon>
        <taxon>Hypoxylaceae</taxon>
        <taxon>Hypoxylon</taxon>
    </lineage>
</organism>
<dbReference type="EMBL" id="MU394282">
    <property type="protein sequence ID" value="KAI6092766.1"/>
    <property type="molecule type" value="Genomic_DNA"/>
</dbReference>
<evidence type="ECO:0000313" key="2">
    <source>
        <dbReference type="Proteomes" id="UP001497680"/>
    </source>
</evidence>
<sequence>MLSTTTQSELSSTGFLTTSTLGLPPQITPFTPPPTVDCKQSVYCPFLSYLEVDISSDFLNQRCVAVNKLGKGDIGFEWDCFPKGYETLFYEYLYQYFDQGTREPPSRSTIAYPGTACPSDWTTACTSVVTFGGDTYPQAWCCPSSSWQCAITSGRYCTSVMTESTDIWMTWDPPFTDPTLGDLYTWTAAIESRPSESAPTVYRRVFPLHFTANSSDETTPDSSSSGTPPENSSHCEGPDGNCSDGDIPEFGLSTGVKAGIGAAAGVVVLGIFVASMLILRKRRKGKNSSGEATMPEDNSPHPATGYAAGDKPELEGSMVAQSRGVIPKAELDAGDGERLRQETNGPRVESGSRAGTVSPLGTLSPDPTGSDGIFPSPESRHKSVFEMSG</sequence>
<evidence type="ECO:0000313" key="1">
    <source>
        <dbReference type="EMBL" id="KAI6092766.1"/>
    </source>
</evidence>